<dbReference type="InterPro" id="IPR007387">
    <property type="entry name" value="TRAP_DctQ"/>
</dbReference>
<accession>A0A8J3EB13</accession>
<keyword evidence="4 9" id="KW-0997">Cell inner membrane</keyword>
<dbReference type="GO" id="GO:0022857">
    <property type="term" value="F:transmembrane transporter activity"/>
    <property type="evidence" value="ECO:0007669"/>
    <property type="project" value="UniProtKB-UniRule"/>
</dbReference>
<proteinExistence type="inferred from homology"/>
<sequence length="198" mass="22283">MRLQPLLLTVDRISASVGKLFAWLIVVLTGAICYEVFARYLFRAPTAWAFDVSYMLYGTLFMCAGAYTLSRGGHVRADFLYRLMPPRRQAALDLALYLLFFFPAMLALVRYGWDFFIQSYWQNERSAFSPEGPIIWPLKFVIPAVGVLMLLQGAAEAARCAICLGRGQWPPKLSDVEEMEALAVKRAAMLRAEGDAQP</sequence>
<evidence type="ECO:0000256" key="3">
    <source>
        <dbReference type="ARBA" id="ARBA00022475"/>
    </source>
</evidence>
<dbReference type="Proteomes" id="UP000597507">
    <property type="component" value="Unassembled WGS sequence"/>
</dbReference>
<evidence type="ECO:0000256" key="6">
    <source>
        <dbReference type="ARBA" id="ARBA00022989"/>
    </source>
</evidence>
<evidence type="ECO:0000256" key="7">
    <source>
        <dbReference type="ARBA" id="ARBA00023136"/>
    </source>
</evidence>
<dbReference type="RefSeq" id="WP_229677784.1">
    <property type="nucleotide sequence ID" value="NZ_BMKS01000002.1"/>
</dbReference>
<comment type="similarity">
    <text evidence="8 9">Belongs to the TRAP transporter small permease family.</text>
</comment>
<keyword evidence="3" id="KW-1003">Cell membrane</keyword>
<feature type="transmembrane region" description="Helical" evidence="9">
    <location>
        <begin position="90"/>
        <end position="113"/>
    </location>
</feature>
<evidence type="ECO:0000256" key="4">
    <source>
        <dbReference type="ARBA" id="ARBA00022519"/>
    </source>
</evidence>
<comment type="subcellular location">
    <subcellularLocation>
        <location evidence="1 9">Cell inner membrane</location>
        <topology evidence="1 9">Multi-pass membrane protein</topology>
    </subcellularLocation>
</comment>
<evidence type="ECO:0000256" key="1">
    <source>
        <dbReference type="ARBA" id="ARBA00004429"/>
    </source>
</evidence>
<comment type="function">
    <text evidence="9">Part of the tripartite ATP-independent periplasmic (TRAP) transport system.</text>
</comment>
<organism evidence="11 12">
    <name type="scientific">Caldovatus sediminis</name>
    <dbReference type="NCBI Taxonomy" id="2041189"/>
    <lineage>
        <taxon>Bacteria</taxon>
        <taxon>Pseudomonadati</taxon>
        <taxon>Pseudomonadota</taxon>
        <taxon>Alphaproteobacteria</taxon>
        <taxon>Acetobacterales</taxon>
        <taxon>Roseomonadaceae</taxon>
        <taxon>Caldovatus</taxon>
    </lineage>
</organism>
<protein>
    <recommendedName>
        <fullName evidence="9">TRAP transporter small permease protein</fullName>
    </recommendedName>
</protein>
<name>A0A8J3EB13_9PROT</name>
<comment type="caution">
    <text evidence="11">The sequence shown here is derived from an EMBL/GenBank/DDBJ whole genome shotgun (WGS) entry which is preliminary data.</text>
</comment>
<dbReference type="PANTHER" id="PTHR35011:SF4">
    <property type="entry name" value="SLL1102 PROTEIN"/>
    <property type="match status" value="1"/>
</dbReference>
<dbReference type="GO" id="GO:0005886">
    <property type="term" value="C:plasma membrane"/>
    <property type="evidence" value="ECO:0007669"/>
    <property type="project" value="UniProtKB-SubCell"/>
</dbReference>
<evidence type="ECO:0000256" key="9">
    <source>
        <dbReference type="RuleBase" id="RU369079"/>
    </source>
</evidence>
<keyword evidence="5 9" id="KW-0812">Transmembrane</keyword>
<evidence type="ECO:0000313" key="11">
    <source>
        <dbReference type="EMBL" id="GGG21352.1"/>
    </source>
</evidence>
<keyword evidence="6 9" id="KW-1133">Transmembrane helix</keyword>
<feature type="transmembrane region" description="Helical" evidence="9">
    <location>
        <begin position="133"/>
        <end position="151"/>
    </location>
</feature>
<feature type="transmembrane region" description="Helical" evidence="9">
    <location>
        <begin position="20"/>
        <end position="42"/>
    </location>
</feature>
<evidence type="ECO:0000313" key="12">
    <source>
        <dbReference type="Proteomes" id="UP000597507"/>
    </source>
</evidence>
<feature type="domain" description="Tripartite ATP-independent periplasmic transporters DctQ component" evidence="10">
    <location>
        <begin position="29"/>
        <end position="160"/>
    </location>
</feature>
<evidence type="ECO:0000256" key="5">
    <source>
        <dbReference type="ARBA" id="ARBA00022692"/>
    </source>
</evidence>
<evidence type="ECO:0000256" key="2">
    <source>
        <dbReference type="ARBA" id="ARBA00022448"/>
    </source>
</evidence>
<comment type="subunit">
    <text evidence="9">The complex comprises the extracytoplasmic solute receptor protein and the two transmembrane proteins.</text>
</comment>
<reference evidence="11 12" key="1">
    <citation type="journal article" date="2014" name="Int. J. Syst. Evol. Microbiol.">
        <title>Complete genome sequence of Corynebacterium casei LMG S-19264T (=DSM 44701T), isolated from a smear-ripened cheese.</title>
        <authorList>
            <consortium name="US DOE Joint Genome Institute (JGI-PGF)"/>
            <person name="Walter F."/>
            <person name="Albersmeier A."/>
            <person name="Kalinowski J."/>
            <person name="Ruckert C."/>
        </authorList>
    </citation>
    <scope>NUCLEOTIDE SEQUENCE [LARGE SCALE GENOMIC DNA]</scope>
    <source>
        <strain evidence="11 12">CGMCC 1.16330</strain>
    </source>
</reference>
<keyword evidence="7 9" id="KW-0472">Membrane</keyword>
<dbReference type="InterPro" id="IPR055348">
    <property type="entry name" value="DctQ"/>
</dbReference>
<feature type="transmembrane region" description="Helical" evidence="9">
    <location>
        <begin position="48"/>
        <end position="69"/>
    </location>
</feature>
<keyword evidence="12" id="KW-1185">Reference proteome</keyword>
<dbReference type="AlphaFoldDB" id="A0A8J3EB13"/>
<evidence type="ECO:0000259" key="10">
    <source>
        <dbReference type="Pfam" id="PF04290"/>
    </source>
</evidence>
<dbReference type="Pfam" id="PF04290">
    <property type="entry name" value="DctQ"/>
    <property type="match status" value="1"/>
</dbReference>
<dbReference type="EMBL" id="BMKS01000002">
    <property type="protein sequence ID" value="GGG21352.1"/>
    <property type="molecule type" value="Genomic_DNA"/>
</dbReference>
<dbReference type="PANTHER" id="PTHR35011">
    <property type="entry name" value="2,3-DIKETO-L-GULONATE TRAP TRANSPORTER SMALL PERMEASE PROTEIN YIAM"/>
    <property type="match status" value="1"/>
</dbReference>
<gene>
    <name evidence="11" type="ORF">GCM10010964_06920</name>
</gene>
<evidence type="ECO:0000256" key="8">
    <source>
        <dbReference type="ARBA" id="ARBA00038436"/>
    </source>
</evidence>
<keyword evidence="2 9" id="KW-0813">Transport</keyword>